<feature type="chain" id="PRO_5045232825" description="TonB-dependent receptor-like beta-barrel domain-containing protein" evidence="8">
    <location>
        <begin position="23"/>
        <end position="919"/>
    </location>
</feature>
<keyword evidence="5" id="KW-0798">TonB box</keyword>
<evidence type="ECO:0000259" key="10">
    <source>
        <dbReference type="Pfam" id="PF25183"/>
    </source>
</evidence>
<evidence type="ECO:0000313" key="12">
    <source>
        <dbReference type="Proteomes" id="UP001242010"/>
    </source>
</evidence>
<sequence>MPFPRVPVLGPLAFLLAASAAAQTTGALRVEVLDRGGKPRPGALLVLESVERGERRNLKADGQGLATVAGLIPGTYRLEGRTLHLRADERIQIRLRLEEAQATVAVEASPLRAEGSSVTAHTVLDAEDLVRLPFSPHRYVEHGYLAPGVTPSGKPEPVVLGSMLDANAYLVDGMATGLSSTGRFGMNLSTEILESQTLTTGGHKAEVGFASGGVYNLVTKSGGSEYHGAAFTSRIFRGMNARPDAGKATTPEERPTDSNEFGFSLGGPLVKDSLFFFGAFNRQLMNLDFENVQPAGATPHRRSQEEDRSYRFLKLTWLASAEHRLEFSYFGDPVTQTNFDTAGDSSVKDLQQPNRTRGGDSYLLKHVGAMSPQLAWENTLGLHRTRFHWFPATPEAGPSRGQLDAPGAEAFGAYAEDRLDRVRNLTLRSEFAYFAGPHQIKAGFQGLASEYTKVFQRPSFGLAYLDRAAGGAGPAAGDLAAIRAGLLSIQGSDYGYAAGDSLATASPVSGQLVGGRASYLYQRTLADAGSYGSPLKQRVVGLFAQDDWAFAAGWIANLGLRADRASLDAEDGRPLYRQTLLSPRVGLSWDPAADGRTRFYAYAGRIYSPATPGNLAAAGATTGGPATVKQVWIPSLNDWRTWQATGVQGVKNVAVGDLKAPRTDLYQAGVERVQDLPWLGTWTFEATVTVKAVRDLIDTYSSTYGYLPELDALANASATKKVIANLPGLRRDFRGFDLMARRTFEGGHRLQLSYSQGDLNGNSEVGNVNTSTAKNTGFASIPSLRQDYRPSPYDGTLNEEVKHAWKAFGSAALPWNLESSFAFLWRSGLRYSSLVKVSGDNVLAPGTARGDQELPHVMSLDLGLAWRIRVQKMDLRAAVDILNATNRQPMTWVNNLGGAFTPGNFQQPRVWQFSLRAAF</sequence>
<dbReference type="SUPFAM" id="SSF56935">
    <property type="entry name" value="Porins"/>
    <property type="match status" value="1"/>
</dbReference>
<name>A0ABM8DSF4_9BACT</name>
<dbReference type="Pfam" id="PF00593">
    <property type="entry name" value="TonB_dep_Rec_b-barrel"/>
    <property type="match status" value="1"/>
</dbReference>
<organism evidence="11 12">
    <name type="scientific">Geothrix oryzae</name>
    <dbReference type="NCBI Taxonomy" id="2927975"/>
    <lineage>
        <taxon>Bacteria</taxon>
        <taxon>Pseudomonadati</taxon>
        <taxon>Acidobacteriota</taxon>
        <taxon>Holophagae</taxon>
        <taxon>Holophagales</taxon>
        <taxon>Holophagaceae</taxon>
        <taxon>Geothrix</taxon>
    </lineage>
</organism>
<keyword evidence="7" id="KW-0998">Cell outer membrane</keyword>
<evidence type="ECO:0000256" key="8">
    <source>
        <dbReference type="SAM" id="SignalP"/>
    </source>
</evidence>
<gene>
    <name evidence="11" type="ORF">GETHOR_20460</name>
</gene>
<protein>
    <recommendedName>
        <fullName evidence="13">TonB-dependent receptor-like beta-barrel domain-containing protein</fullName>
    </recommendedName>
</protein>
<evidence type="ECO:0000256" key="4">
    <source>
        <dbReference type="ARBA" id="ARBA00022692"/>
    </source>
</evidence>
<evidence type="ECO:0000256" key="3">
    <source>
        <dbReference type="ARBA" id="ARBA00022452"/>
    </source>
</evidence>
<feature type="domain" description="TonB-dependent transporter Oar-like beta-barrel" evidence="10">
    <location>
        <begin position="218"/>
        <end position="282"/>
    </location>
</feature>
<evidence type="ECO:0000313" key="11">
    <source>
        <dbReference type="EMBL" id="BDU69945.1"/>
    </source>
</evidence>
<reference evidence="12" key="1">
    <citation type="journal article" date="2023" name="Int. J. Syst. Evol. Microbiol.">
        <title>Mesoterricola silvestris gen. nov., sp. nov., Mesoterricola sediminis sp. nov., Geothrix oryzae sp. nov., Geothrix edaphica sp. nov., Geothrix rubra sp. nov., and Geothrix limicola sp. nov., six novel members of Acidobacteriota isolated from soils.</title>
        <authorList>
            <person name="Itoh H."/>
            <person name="Sugisawa Y."/>
            <person name="Mise K."/>
            <person name="Xu Z."/>
            <person name="Kuniyasu M."/>
            <person name="Ushijima N."/>
            <person name="Kawano K."/>
            <person name="Kobayashi E."/>
            <person name="Shiratori Y."/>
            <person name="Masuda Y."/>
            <person name="Senoo K."/>
        </authorList>
    </citation>
    <scope>NUCLEOTIDE SEQUENCE [LARGE SCALE GENOMIC DNA]</scope>
    <source>
        <strain evidence="12">Red222</strain>
    </source>
</reference>
<dbReference type="EMBL" id="AP027079">
    <property type="protein sequence ID" value="BDU69945.1"/>
    <property type="molecule type" value="Genomic_DNA"/>
</dbReference>
<keyword evidence="12" id="KW-1185">Reference proteome</keyword>
<keyword evidence="4" id="KW-0812">Transmembrane</keyword>
<feature type="signal peptide" evidence="8">
    <location>
        <begin position="1"/>
        <end position="22"/>
    </location>
</feature>
<dbReference type="PANTHER" id="PTHR30069:SF46">
    <property type="entry name" value="OAR PROTEIN"/>
    <property type="match status" value="1"/>
</dbReference>
<dbReference type="InterPro" id="IPR000531">
    <property type="entry name" value="Beta-barrel_TonB"/>
</dbReference>
<evidence type="ECO:0008006" key="13">
    <source>
        <dbReference type="Google" id="ProtNLM"/>
    </source>
</evidence>
<evidence type="ECO:0000256" key="6">
    <source>
        <dbReference type="ARBA" id="ARBA00023136"/>
    </source>
</evidence>
<dbReference type="InterPro" id="IPR039426">
    <property type="entry name" value="TonB-dep_rcpt-like"/>
</dbReference>
<dbReference type="InterPro" id="IPR036942">
    <property type="entry name" value="Beta-barrel_TonB_sf"/>
</dbReference>
<dbReference type="PANTHER" id="PTHR30069">
    <property type="entry name" value="TONB-DEPENDENT OUTER MEMBRANE RECEPTOR"/>
    <property type="match status" value="1"/>
</dbReference>
<comment type="subcellular location">
    <subcellularLocation>
        <location evidence="1">Cell outer membrane</location>
        <topology evidence="1">Multi-pass membrane protein</topology>
    </subcellularLocation>
</comment>
<proteinExistence type="predicted"/>
<keyword evidence="6" id="KW-0472">Membrane</keyword>
<keyword evidence="2" id="KW-0813">Transport</keyword>
<dbReference type="Proteomes" id="UP001242010">
    <property type="component" value="Chromosome"/>
</dbReference>
<evidence type="ECO:0000256" key="5">
    <source>
        <dbReference type="ARBA" id="ARBA00023077"/>
    </source>
</evidence>
<evidence type="ECO:0000256" key="7">
    <source>
        <dbReference type="ARBA" id="ARBA00023237"/>
    </source>
</evidence>
<keyword evidence="3" id="KW-1134">Transmembrane beta strand</keyword>
<dbReference type="InterPro" id="IPR057601">
    <property type="entry name" value="Oar-like_b-barrel"/>
</dbReference>
<evidence type="ECO:0000259" key="9">
    <source>
        <dbReference type="Pfam" id="PF00593"/>
    </source>
</evidence>
<accession>A0ABM8DSF4</accession>
<feature type="domain" description="TonB-dependent receptor-like beta-barrel" evidence="9">
    <location>
        <begin position="492"/>
        <end position="880"/>
    </location>
</feature>
<keyword evidence="8" id="KW-0732">Signal</keyword>
<evidence type="ECO:0000256" key="2">
    <source>
        <dbReference type="ARBA" id="ARBA00022448"/>
    </source>
</evidence>
<dbReference type="RefSeq" id="WP_286353665.1">
    <property type="nucleotide sequence ID" value="NZ_AP027079.1"/>
</dbReference>
<evidence type="ECO:0000256" key="1">
    <source>
        <dbReference type="ARBA" id="ARBA00004571"/>
    </source>
</evidence>
<dbReference type="Gene3D" id="2.40.170.20">
    <property type="entry name" value="TonB-dependent receptor, beta-barrel domain"/>
    <property type="match status" value="1"/>
</dbReference>
<dbReference type="Pfam" id="PF25183">
    <property type="entry name" value="OMP_b-brl_4"/>
    <property type="match status" value="1"/>
</dbReference>